<evidence type="ECO:0000313" key="3">
    <source>
        <dbReference type="Proteomes" id="UP001529245"/>
    </source>
</evidence>
<organism evidence="2 3">
    <name type="scientific">Alicyclobacillus sendaiensis PA2</name>
    <dbReference type="NCBI Taxonomy" id="3029425"/>
    <lineage>
        <taxon>Bacteria</taxon>
        <taxon>Bacillati</taxon>
        <taxon>Bacillota</taxon>
        <taxon>Bacilli</taxon>
        <taxon>Bacillales</taxon>
        <taxon>Alicyclobacillaceae</taxon>
        <taxon>Alicyclobacillus</taxon>
    </lineage>
</organism>
<dbReference type="Proteomes" id="UP001529245">
    <property type="component" value="Unassembled WGS sequence"/>
</dbReference>
<sequence length="158" mass="17993">MRKIVVLDVREILLNKGEPFHVIMASVESLGPDDIFELHATFEPTPLIRLLSNRGFRHAVRTLADDLVATQFTHDERPLPYWYLDNRGLEPPHPMLRTLALLDEEPQFQAGTMGLEIWNDRVPVFLLPEVEARGLTYEIVEGDDGARVKLYKSANSTS</sequence>
<keyword evidence="3" id="KW-1185">Reference proteome</keyword>
<dbReference type="InterPro" id="IPR036868">
    <property type="entry name" value="TusA-like_sf"/>
</dbReference>
<dbReference type="RefSeq" id="WP_283203900.1">
    <property type="nucleotide sequence ID" value="NZ_JASGCB010000015.1"/>
</dbReference>
<dbReference type="EMBL" id="JASGCB010000015">
    <property type="protein sequence ID" value="MDI9260431.1"/>
    <property type="molecule type" value="Genomic_DNA"/>
</dbReference>
<dbReference type="InterPro" id="IPR018720">
    <property type="entry name" value="DUF2249"/>
</dbReference>
<accession>A0ABT6XZC6</accession>
<protein>
    <submittedName>
        <fullName evidence="2">DUF2249 domain-containing protein</fullName>
    </submittedName>
</protein>
<name>A0ABT6XZC6_ALISE</name>
<feature type="domain" description="DUF2249" evidence="1">
    <location>
        <begin position="84"/>
        <end position="146"/>
    </location>
</feature>
<dbReference type="Pfam" id="PF10006">
    <property type="entry name" value="DUF2249"/>
    <property type="match status" value="2"/>
</dbReference>
<gene>
    <name evidence="2" type="ORF">QID03_09540</name>
</gene>
<comment type="caution">
    <text evidence="2">The sequence shown here is derived from an EMBL/GenBank/DDBJ whole genome shotgun (WGS) entry which is preliminary data.</text>
</comment>
<feature type="domain" description="DUF2249" evidence="1">
    <location>
        <begin position="6"/>
        <end position="74"/>
    </location>
</feature>
<proteinExistence type="predicted"/>
<evidence type="ECO:0000313" key="2">
    <source>
        <dbReference type="EMBL" id="MDI9260431.1"/>
    </source>
</evidence>
<dbReference type="SUPFAM" id="SSF64307">
    <property type="entry name" value="SirA-like"/>
    <property type="match status" value="1"/>
</dbReference>
<reference evidence="2 3" key="1">
    <citation type="submission" date="2023-04" db="EMBL/GenBank/DDBJ databases">
        <title>A. sendaiensis sub sp. chiapanensis a novel subspecie with specific adaptation in bacterial cell wall isolated from an active volcano.</title>
        <authorList>
            <person name="Alvarez Gutierrez P.E."/>
            <person name="Ortiz Cortes L.Y."/>
        </authorList>
    </citation>
    <scope>NUCLEOTIDE SEQUENCE [LARGE SCALE GENOMIC DNA]</scope>
    <source>
        <strain evidence="2 3">PA2</strain>
    </source>
</reference>
<evidence type="ECO:0000259" key="1">
    <source>
        <dbReference type="Pfam" id="PF10006"/>
    </source>
</evidence>